<dbReference type="RefSeq" id="WP_191742580.1">
    <property type="nucleotide sequence ID" value="NZ_JACSQU010000001.1"/>
</dbReference>
<dbReference type="Pfam" id="PF03354">
    <property type="entry name" value="TerL_ATPase"/>
    <property type="match status" value="1"/>
</dbReference>
<keyword evidence="3" id="KW-1185">Reference proteome</keyword>
<accession>A0ABR8QX44</accession>
<dbReference type="InterPro" id="IPR046461">
    <property type="entry name" value="TerL_ATPase"/>
</dbReference>
<dbReference type="Gene3D" id="3.30.420.240">
    <property type="match status" value="1"/>
</dbReference>
<comment type="caution">
    <text evidence="2">The sequence shown here is derived from an EMBL/GenBank/DDBJ whole genome shotgun (WGS) entry which is preliminary data.</text>
</comment>
<gene>
    <name evidence="2" type="ORF">H9656_01840</name>
</gene>
<evidence type="ECO:0000259" key="1">
    <source>
        <dbReference type="Pfam" id="PF03354"/>
    </source>
</evidence>
<protein>
    <recommendedName>
        <fullName evidence="1">Terminase large subunit-like ATPase domain-containing protein</fullName>
    </recommendedName>
</protein>
<reference evidence="2 3" key="1">
    <citation type="submission" date="2020-08" db="EMBL/GenBank/DDBJ databases">
        <title>A Genomic Blueprint of the Chicken Gut Microbiome.</title>
        <authorList>
            <person name="Gilroy R."/>
            <person name="Ravi A."/>
            <person name="Getino M."/>
            <person name="Pursley I."/>
            <person name="Horton D.L."/>
            <person name="Alikhan N.-F."/>
            <person name="Baker D."/>
            <person name="Gharbi K."/>
            <person name="Hall N."/>
            <person name="Watson M."/>
            <person name="Adriaenssens E.M."/>
            <person name="Foster-Nyarko E."/>
            <person name="Jarju S."/>
            <person name="Secka A."/>
            <person name="Antonio M."/>
            <person name="Oren A."/>
            <person name="Chaudhuri R."/>
            <person name="La Ragione R.M."/>
            <person name="Hildebrand F."/>
            <person name="Pallen M.J."/>
        </authorList>
    </citation>
    <scope>NUCLEOTIDE SEQUENCE [LARGE SCALE GENOMIC DNA]</scope>
    <source>
        <strain evidence="2 3">Sa3CVA3</strain>
    </source>
</reference>
<evidence type="ECO:0000313" key="3">
    <source>
        <dbReference type="Proteomes" id="UP000638918"/>
    </source>
</evidence>
<dbReference type="Gene3D" id="3.40.50.300">
    <property type="entry name" value="P-loop containing nucleotide triphosphate hydrolases"/>
    <property type="match status" value="1"/>
</dbReference>
<feature type="domain" description="Terminase large subunit-like ATPase" evidence="1">
    <location>
        <begin position="56"/>
        <end position="197"/>
    </location>
</feature>
<dbReference type="Proteomes" id="UP000638918">
    <property type="component" value="Unassembled WGS sequence"/>
</dbReference>
<organism evidence="2 3">
    <name type="scientific">Brevundimonas guildfordensis</name>
    <dbReference type="NCBI Taxonomy" id="2762241"/>
    <lineage>
        <taxon>Bacteria</taxon>
        <taxon>Pseudomonadati</taxon>
        <taxon>Pseudomonadota</taxon>
        <taxon>Alphaproteobacteria</taxon>
        <taxon>Caulobacterales</taxon>
        <taxon>Caulobacteraceae</taxon>
        <taxon>Brevundimonas</taxon>
    </lineage>
</organism>
<evidence type="ECO:0000313" key="2">
    <source>
        <dbReference type="EMBL" id="MBD7940121.1"/>
    </source>
</evidence>
<dbReference type="InterPro" id="IPR027417">
    <property type="entry name" value="P-loop_NTPase"/>
</dbReference>
<dbReference type="EMBL" id="JACSQU010000001">
    <property type="protein sequence ID" value="MBD7940121.1"/>
    <property type="molecule type" value="Genomic_DNA"/>
</dbReference>
<proteinExistence type="predicted"/>
<name>A0ABR8QX44_9CAUL</name>
<sequence>MTFSDMVERWKGGSDGFFNFLEDVKPVVRCSKGGFTPFVPGPRERSEIVQALDGDFSTVVFSWPRRHGKTATSIMIILWRFLTRRTENVAIVANSEKQVVDTAFRMLRDAFENTPFLKRLTDAGSIDVGMDAIRFPATSSVIQAFSANPSALWGKKLTAAQISELHAAKSDGVLEALTGSLIDTEGSMLLIDSTVGPMSSPLYALYQSHLAGDDPSLFFSHIQYSDLDDACANSPPWIDRARLRAASRRMLPQRFALFHFNRWGDASSLLIASDALALCTANSYLPDPKALAGGASYVVSGGLDRAFGGSKHGDATVTTAVIMTVVDDEEHYFVLDSDVVMFSRLAGIKANLKRYHRDWGMTRCGLETYGAQDVYDWAQAEAFADGTELITPSRKVQYQAFTLLATAAAEGRLHIDPRFTRLIEELKCFEITDDGKETVGNEAIPKFGHPRGKHDDHVYSLAWAMFATREITLNPYELPGVRCTDTTAARTMCALNGGALIPLCAGSCRSMRKAFDLFDQYAERSPRNNLSVEVFISEKLNTGSHTIAR</sequence>